<evidence type="ECO:0000313" key="13">
    <source>
        <dbReference type="EMBL" id="NKI44459.1"/>
    </source>
</evidence>
<comment type="similarity">
    <text evidence="2">In the central section; belongs to the 3-hydroxyacyl-CoA dehydrogenase family.</text>
</comment>
<evidence type="ECO:0000256" key="10">
    <source>
        <dbReference type="ARBA" id="ARBA00049556"/>
    </source>
</evidence>
<feature type="domain" description="3-hydroxyacyl-CoA dehydrogenase NAD binding" evidence="12">
    <location>
        <begin position="341"/>
        <end position="521"/>
    </location>
</feature>
<keyword evidence="7" id="KW-0443">Lipid metabolism</keyword>
<comment type="catalytic activity">
    <reaction evidence="10">
        <text>a (3S)-3-hydroxyacyl-CoA + NAD(+) = a 3-oxoacyl-CoA + NADH + H(+)</text>
        <dbReference type="Rhea" id="RHEA:22432"/>
        <dbReference type="ChEBI" id="CHEBI:15378"/>
        <dbReference type="ChEBI" id="CHEBI:57318"/>
        <dbReference type="ChEBI" id="CHEBI:57540"/>
        <dbReference type="ChEBI" id="CHEBI:57945"/>
        <dbReference type="ChEBI" id="CHEBI:90726"/>
        <dbReference type="EC" id="1.1.1.35"/>
    </reaction>
</comment>
<dbReference type="SUPFAM" id="SSF52096">
    <property type="entry name" value="ClpP/crotonase"/>
    <property type="match status" value="1"/>
</dbReference>
<dbReference type="Proteomes" id="UP000772196">
    <property type="component" value="Unassembled WGS sequence"/>
</dbReference>
<gene>
    <name evidence="13" type="ORF">HFV08_25065</name>
</gene>
<dbReference type="RefSeq" id="WP_168542721.1">
    <property type="nucleotide sequence ID" value="NZ_JAAWWP010000019.1"/>
</dbReference>
<dbReference type="Gene3D" id="3.90.226.10">
    <property type="entry name" value="2-enoyl-CoA Hydratase, Chain A, domain 1"/>
    <property type="match status" value="1"/>
</dbReference>
<dbReference type="InterPro" id="IPR036291">
    <property type="entry name" value="NAD(P)-bd_dom_sf"/>
</dbReference>
<dbReference type="Pfam" id="PF00378">
    <property type="entry name" value="ECH_1"/>
    <property type="match status" value="1"/>
</dbReference>
<evidence type="ECO:0000259" key="12">
    <source>
        <dbReference type="Pfam" id="PF02737"/>
    </source>
</evidence>
<dbReference type="InterPro" id="IPR029045">
    <property type="entry name" value="ClpP/crotonase-like_dom_sf"/>
</dbReference>
<dbReference type="CDD" id="cd06558">
    <property type="entry name" value="crotonase-like"/>
    <property type="match status" value="1"/>
</dbReference>
<evidence type="ECO:0000259" key="11">
    <source>
        <dbReference type="Pfam" id="PF00725"/>
    </source>
</evidence>
<dbReference type="InterPro" id="IPR050136">
    <property type="entry name" value="FA_oxidation_alpha_subunit"/>
</dbReference>
<evidence type="ECO:0000256" key="4">
    <source>
        <dbReference type="ARBA" id="ARBA00022963"/>
    </source>
</evidence>
<proteinExistence type="inferred from homology"/>
<dbReference type="InterPro" id="IPR008927">
    <property type="entry name" value="6-PGluconate_DH-like_C_sf"/>
</dbReference>
<sequence length="710" mass="75372">MSTTTAELLKGAAELFPDEVVTSAHVRHLDLPLGAGRFALITLDNGFDHTKPTTFGPGSLANLNAALDQVEKEAADGSIVAVGLTGKPFIFAVGADLKGVEILKNHEDALAIGRSGHEVFKRLSSLAVPTFAYYNGAAMGGGVEVGLHCTYRTVVKSLPAFALPEVFLGLVPGWGGCALLPNLIGPEKAVSVIIENSLNQNKQLKGPQVFELGIADALFEGADFLEQSLLWTASVLKGETTVERPEVDRGASWDAAVAKGREIADSKVHGAAPAAYRALDIIAAVKNGDLQSAYDAEDKALADLIMGGELRSGIYAFNLVQKRAKRPAGAPDKNLARPVTKVGVVGAGLMASQLALLFLRRLEVPVVLTDIDQERIDKGVGYVHAEIDKLLLKGRVNQDTANRYKALVTGVLDKAEGFSDADFVIEAVFEEIGVKQTVFAEVEAVAPAHAILATNTSSLSVSEMASKLKNPERVVGFHFFNPVAVLPLLEIVRGEQTDDASLATAFAVAKKLKKTAVLTKDAPAFVVNRILTRFMGEIQNVIDEGTPIDVAERSIEPLGLPMSPLVLLELVGPAIGLHVSETLNRAFPDRFTVSPNLKAVVEAGKRGFYVYDSGKPEIDPEVAALLKQGDVALTEEQARDRVLDAVAEEIGLMLDEGVVAEAQDIDLCLITGAGWPFHLGGITPYLDRAGVSERVNGKPFLAQGVASVPA</sequence>
<evidence type="ECO:0000256" key="7">
    <source>
        <dbReference type="ARBA" id="ARBA00023098"/>
    </source>
</evidence>
<keyword evidence="14" id="KW-1185">Reference proteome</keyword>
<evidence type="ECO:0000256" key="3">
    <source>
        <dbReference type="ARBA" id="ARBA00022832"/>
    </source>
</evidence>
<dbReference type="SUPFAM" id="SSF48179">
    <property type="entry name" value="6-phosphogluconate dehydrogenase C-terminal domain-like"/>
    <property type="match status" value="2"/>
</dbReference>
<accession>A0ABX1HB65</accession>
<dbReference type="Pfam" id="PF02737">
    <property type="entry name" value="3HCDH_N"/>
    <property type="match status" value="1"/>
</dbReference>
<keyword evidence="4" id="KW-0442">Lipid degradation</keyword>
<protein>
    <submittedName>
        <fullName evidence="13">3-hydroxyacyl-CoA dehydrogenase</fullName>
    </submittedName>
</protein>
<dbReference type="Gene3D" id="1.10.1040.50">
    <property type="match status" value="1"/>
</dbReference>
<dbReference type="Pfam" id="PF00725">
    <property type="entry name" value="3HCDH"/>
    <property type="match status" value="1"/>
</dbReference>
<comment type="caution">
    <text evidence="13">The sequence shown here is derived from an EMBL/GenBank/DDBJ whole genome shotgun (WGS) entry which is preliminary data.</text>
</comment>
<dbReference type="SUPFAM" id="SSF51735">
    <property type="entry name" value="NAD(P)-binding Rossmann-fold domains"/>
    <property type="match status" value="1"/>
</dbReference>
<dbReference type="InterPro" id="IPR006176">
    <property type="entry name" value="3-OHacyl-CoA_DH_NAD-bd"/>
</dbReference>
<evidence type="ECO:0000256" key="9">
    <source>
        <dbReference type="ARBA" id="ARBA00023268"/>
    </source>
</evidence>
<keyword evidence="9" id="KW-0511">Multifunctional enzyme</keyword>
<evidence type="ECO:0000313" key="14">
    <source>
        <dbReference type="Proteomes" id="UP000772196"/>
    </source>
</evidence>
<comment type="pathway">
    <text evidence="1">Lipid metabolism; fatty acid beta-oxidation.</text>
</comment>
<evidence type="ECO:0000256" key="2">
    <source>
        <dbReference type="ARBA" id="ARBA00007005"/>
    </source>
</evidence>
<dbReference type="PANTHER" id="PTHR43612:SF3">
    <property type="entry name" value="TRIFUNCTIONAL ENZYME SUBUNIT ALPHA, MITOCHONDRIAL"/>
    <property type="match status" value="1"/>
</dbReference>
<keyword evidence="8" id="KW-0456">Lyase</keyword>
<keyword evidence="5" id="KW-0560">Oxidoreductase</keyword>
<organism evidence="13 14">
    <name type="scientific">Streptomyces physcomitrii</name>
    <dbReference type="NCBI Taxonomy" id="2724184"/>
    <lineage>
        <taxon>Bacteria</taxon>
        <taxon>Bacillati</taxon>
        <taxon>Actinomycetota</taxon>
        <taxon>Actinomycetes</taxon>
        <taxon>Kitasatosporales</taxon>
        <taxon>Streptomycetaceae</taxon>
        <taxon>Streptomyces</taxon>
    </lineage>
</organism>
<dbReference type="EMBL" id="JAAWWP010000019">
    <property type="protein sequence ID" value="NKI44459.1"/>
    <property type="molecule type" value="Genomic_DNA"/>
</dbReference>
<keyword evidence="3" id="KW-0276">Fatty acid metabolism</keyword>
<dbReference type="Gene3D" id="3.40.50.720">
    <property type="entry name" value="NAD(P)-binding Rossmann-like Domain"/>
    <property type="match status" value="1"/>
</dbReference>
<feature type="domain" description="3-hydroxyacyl-CoA dehydrogenase C-terminal" evidence="11">
    <location>
        <begin position="525"/>
        <end position="607"/>
    </location>
</feature>
<dbReference type="PANTHER" id="PTHR43612">
    <property type="entry name" value="TRIFUNCTIONAL ENZYME SUBUNIT ALPHA"/>
    <property type="match status" value="1"/>
</dbReference>
<evidence type="ECO:0000256" key="6">
    <source>
        <dbReference type="ARBA" id="ARBA00023027"/>
    </source>
</evidence>
<dbReference type="InterPro" id="IPR001753">
    <property type="entry name" value="Enoyl-CoA_hydra/iso"/>
</dbReference>
<reference evidence="13 14" key="1">
    <citation type="submission" date="2020-04" db="EMBL/GenBank/DDBJ databases">
        <title>Phylogenetic Diversity and Antibacterial Activity against Ralstonia solanacearum of Endophytic Actinomycete Isolated from Moss.</title>
        <authorList>
            <person name="Zhuang X."/>
        </authorList>
    </citation>
    <scope>NUCLEOTIDE SEQUENCE [LARGE SCALE GENOMIC DNA]</scope>
    <source>
        <strain evidence="13 14">LD120</strain>
    </source>
</reference>
<keyword evidence="6" id="KW-0520">NAD</keyword>
<evidence type="ECO:0000256" key="8">
    <source>
        <dbReference type="ARBA" id="ARBA00023239"/>
    </source>
</evidence>
<name>A0ABX1HB65_9ACTN</name>
<evidence type="ECO:0000256" key="5">
    <source>
        <dbReference type="ARBA" id="ARBA00023002"/>
    </source>
</evidence>
<evidence type="ECO:0000256" key="1">
    <source>
        <dbReference type="ARBA" id="ARBA00005005"/>
    </source>
</evidence>
<dbReference type="InterPro" id="IPR006108">
    <property type="entry name" value="3HC_DH_C"/>
</dbReference>